<organism evidence="2 3">
    <name type="scientific">Phaeodactylibacter xiamenensis</name>
    <dbReference type="NCBI Taxonomy" id="1524460"/>
    <lineage>
        <taxon>Bacteria</taxon>
        <taxon>Pseudomonadati</taxon>
        <taxon>Bacteroidota</taxon>
        <taxon>Saprospiria</taxon>
        <taxon>Saprospirales</taxon>
        <taxon>Haliscomenobacteraceae</taxon>
        <taxon>Phaeodactylibacter</taxon>
    </lineage>
</organism>
<sequence length="255" mass="27864">MRRPIILSFLFALGLLAFGCAPENEAAQDFSVRLLCETKSGSETDIPKSAVYTLVEEQKVKIANIAACDSIPPTAFSDYGIPDSALAAAGGWYAGAGDYLYAIREGDAVVYYQGWQDEMQEDEGFHYTQLGVYQNGKFELQLPPTREELVGTYTLSQETGSHILFVGMHEDTLIGEHFVLDGVLPPLNQLNVLMTGMAPQDSATLDLIDQGFRFSSAMGDGTFQRTGDGLEVSLNLDGQQVRLQKALSKDYSIPQ</sequence>
<reference evidence="2 3" key="1">
    <citation type="journal article" date="2014" name="Int. J. Syst. Evol. Microbiol.">
        <title>Phaeodactylibacter xiamenensis gen. nov., sp. nov., a member of the family Saprospiraceae isolated from the marine alga Phaeodactylum tricornutum.</title>
        <authorList>
            <person name="Chen Z.Jr."/>
            <person name="Lei X."/>
            <person name="Lai Q."/>
            <person name="Li Y."/>
            <person name="Zhang B."/>
            <person name="Zhang J."/>
            <person name="Zhang H."/>
            <person name="Yang L."/>
            <person name="Zheng W."/>
            <person name="Tian Y."/>
            <person name="Yu Z."/>
            <person name="Xu H.Jr."/>
            <person name="Zheng T."/>
        </authorList>
    </citation>
    <scope>NUCLEOTIDE SEQUENCE [LARGE SCALE GENOMIC DNA]</scope>
    <source>
        <strain evidence="2 3">KD52</strain>
    </source>
</reference>
<comment type="caution">
    <text evidence="2">The sequence shown here is derived from an EMBL/GenBank/DDBJ whole genome shotgun (WGS) entry which is preliminary data.</text>
</comment>
<evidence type="ECO:0000256" key="1">
    <source>
        <dbReference type="SAM" id="SignalP"/>
    </source>
</evidence>
<dbReference type="Proteomes" id="UP000029736">
    <property type="component" value="Unassembled WGS sequence"/>
</dbReference>
<proteinExistence type="predicted"/>
<name>A0A098S1H8_9BACT</name>
<accession>A0A098S1H8</accession>
<dbReference type="EMBL" id="JPOS01000083">
    <property type="protein sequence ID" value="KGE85975.1"/>
    <property type="molecule type" value="Genomic_DNA"/>
</dbReference>
<dbReference type="AlphaFoldDB" id="A0A098S1H8"/>
<dbReference type="RefSeq" id="WP_044227066.1">
    <property type="nucleotide sequence ID" value="NZ_JBKAGJ010000022.1"/>
</dbReference>
<dbReference type="PROSITE" id="PS51257">
    <property type="entry name" value="PROKAR_LIPOPROTEIN"/>
    <property type="match status" value="1"/>
</dbReference>
<evidence type="ECO:0000313" key="3">
    <source>
        <dbReference type="Proteomes" id="UP000029736"/>
    </source>
</evidence>
<feature type="signal peptide" evidence="1">
    <location>
        <begin position="1"/>
        <end position="26"/>
    </location>
</feature>
<gene>
    <name evidence="2" type="ORF">IX84_25600</name>
</gene>
<evidence type="ECO:0000313" key="2">
    <source>
        <dbReference type="EMBL" id="KGE85975.1"/>
    </source>
</evidence>
<keyword evidence="1" id="KW-0732">Signal</keyword>
<keyword evidence="3" id="KW-1185">Reference proteome</keyword>
<protein>
    <recommendedName>
        <fullName evidence="4">Lipoprotein</fullName>
    </recommendedName>
</protein>
<feature type="chain" id="PRO_5001947708" description="Lipoprotein" evidence="1">
    <location>
        <begin position="27"/>
        <end position="255"/>
    </location>
</feature>
<evidence type="ECO:0008006" key="4">
    <source>
        <dbReference type="Google" id="ProtNLM"/>
    </source>
</evidence>
<dbReference type="OrthoDB" id="852230at2"/>